<comment type="catalytic activity">
    <reaction evidence="1 10">
        <text>Endonucleolytic cleavage of DNA to give random double-stranded fragments with terminal 5'-phosphates, ATP is simultaneously hydrolyzed.</text>
        <dbReference type="EC" id="3.1.21.3"/>
    </reaction>
</comment>
<dbReference type="NCBIfam" id="TIGR00348">
    <property type="entry name" value="hsdR"/>
    <property type="match status" value="1"/>
</dbReference>
<dbReference type="InterPro" id="IPR004473">
    <property type="entry name" value="Restrct_endonuc_typeI_HsdR"/>
</dbReference>
<dbReference type="GO" id="GO:0009307">
    <property type="term" value="P:DNA restriction-modification system"/>
    <property type="evidence" value="ECO:0007669"/>
    <property type="project" value="UniProtKB-KW"/>
</dbReference>
<dbReference type="SMART" id="SM00487">
    <property type="entry name" value="DEXDc"/>
    <property type="match status" value="1"/>
</dbReference>
<keyword evidence="4 10" id="KW-0547">Nucleotide-binding</keyword>
<keyword evidence="9 10" id="KW-0238">DNA-binding</keyword>
<keyword evidence="3" id="KW-0540">Nuclease</keyword>
<dbReference type="InterPro" id="IPR027417">
    <property type="entry name" value="P-loop_NTPase"/>
</dbReference>
<evidence type="ECO:0000313" key="12">
    <source>
        <dbReference type="EMBL" id="EEY97745.1"/>
    </source>
</evidence>
<dbReference type="Gene3D" id="1.20.58.2040">
    <property type="match status" value="1"/>
</dbReference>
<proteinExistence type="inferred from homology"/>
<evidence type="ECO:0000259" key="11">
    <source>
        <dbReference type="PROSITE" id="PS51192"/>
    </source>
</evidence>
<dbReference type="CDD" id="cd18800">
    <property type="entry name" value="SF2_C_EcoR124I-like"/>
    <property type="match status" value="1"/>
</dbReference>
<dbReference type="Pfam" id="PF22679">
    <property type="entry name" value="T1R_D3-like"/>
    <property type="match status" value="1"/>
</dbReference>
<protein>
    <recommendedName>
        <fullName evidence="10">Type I restriction enzyme endonuclease subunit</fullName>
        <shortName evidence="10">R protein</shortName>
        <ecNumber evidence="10">3.1.21.3</ecNumber>
    </recommendedName>
</protein>
<dbReference type="Gene3D" id="3.90.1570.50">
    <property type="match status" value="1"/>
</dbReference>
<evidence type="ECO:0000256" key="4">
    <source>
        <dbReference type="ARBA" id="ARBA00022741"/>
    </source>
</evidence>
<keyword evidence="5 10" id="KW-0680">Restriction system</keyword>
<comment type="subunit">
    <text evidence="10">The type I restriction/modification system is composed of three polypeptides R, M and S.</text>
</comment>
<dbReference type="PANTHER" id="PTHR30195">
    <property type="entry name" value="TYPE I SITE-SPECIFIC DEOXYRIBONUCLEASE PROTEIN SUBUNIT M AND R"/>
    <property type="match status" value="1"/>
</dbReference>
<accession>D0S8M3</accession>
<dbReference type="InterPro" id="IPR014001">
    <property type="entry name" value="Helicase_ATP-bd"/>
</dbReference>
<comment type="similarity">
    <text evidence="2 10">Belongs to the HsdR family.</text>
</comment>
<keyword evidence="8 10" id="KW-0067">ATP-binding</keyword>
<reference evidence="13" key="1">
    <citation type="journal article" date="2012" name="PLoS ONE">
        <title>The success of Acinetobacter species; genetic, metabolic and virulence attributes.</title>
        <authorList>
            <person name="Peleg A.Y."/>
            <person name="de Breij A."/>
            <person name="Adams M.D."/>
            <person name="Cerqueira G.M."/>
            <person name="Mocali S."/>
            <person name="Galardini M."/>
            <person name="Nibbering P.H."/>
            <person name="Earl A.M."/>
            <person name="Ward D.V."/>
            <person name="Paterson D.L."/>
            <person name="Seifert H."/>
            <person name="Dijkshoorn L."/>
        </authorList>
    </citation>
    <scope>NUCLEOTIDE SEQUENCE [LARGE SCALE GENOMIC DNA]</scope>
    <source>
        <strain evidence="13">SH046</strain>
    </source>
</reference>
<sequence>MTVQSEYQLENELIAQLKGLGYSIVTIKDERQLLSNLKTQIERANGLASMSETEWKQVISFLNTGTVFERAKNLRDLFPVKFDDGTSKHLFFLSDDPSKNIYQVTNQITIDHRDYNGRTSRFDVTLLVNGLPLVQIELKKRGMEIAEAFNQTQRYIREAYWAGQGLFGFIQLFVISNGANTRYYSNGTTGIEFAFPWADVHNKHINEIVDFAEAFFNQQHLTQMLTQYMVLLETTKSLMVLRPYQIYAVQKIVEHVQNSNQNGYIWHTTGSGKTLTSFKASQIIMQMPDVEKVLFVVDRNDLDTQTSREFNAFKAESVDSTDNTSTLVKQLDQRHDKLIVTTIQKLNRAISTDRYLESIDYLKNKKVVFIFDECHRSQFGETHQNIKKFFSNAQMFGFTGTPIFEKNSQSKAGLKLTTDYLFNQCLHQYVIVDAIRDRNVLQFQIDYRGKFTVKGMQNNLDYEDDVEGIDTQELYDNPQRLEMIARYIVDTHDTKTKNREFTAMFCVSSVDTLTQYYELFEKVQAEKQQQDEAEGRLFKPLTIATIFSYGANEAVENNDQNGLIQEESTDAPNQINQSSRDKLDRYIANYNAQFGTNYNSGDGFYAYYRDIADRVKKKQIDILLVVNMFLTGFDSKPLNTLYVDKNLKYHGLIQAFSRTNRVYNDKKPFGNIISFRNLKRATDEALALFSNKEARKTVLVQSFDEIKQDYEQAVEKLLRITPDYQTVDDLVTEDQQLEFIKAFREVMRYNAQLQTFIEYDQDQTQLDKQHFANFASKYADLCRAVRKTTKKEKVSVLDDVDFQLDLLHSDRINVGYILTLLQMAVNAETDEQRKKYEAQVHDLIGSDISLHDKQDLIQKFIEENMPKMINGQSVQVAFAQFWDAEKEQAYQHFCEQENLKPEAMKQVLDNYEFNKRLPRKEELKDLPNFKVKLFERDGVLTNLFVKTRQLIERFYVGFQ</sequence>
<evidence type="ECO:0000256" key="10">
    <source>
        <dbReference type="RuleBase" id="RU364115"/>
    </source>
</evidence>
<evidence type="ECO:0000256" key="9">
    <source>
        <dbReference type="ARBA" id="ARBA00023125"/>
    </source>
</evidence>
<evidence type="ECO:0000256" key="2">
    <source>
        <dbReference type="ARBA" id="ARBA00008598"/>
    </source>
</evidence>
<dbReference type="EMBL" id="GG704964">
    <property type="protein sequence ID" value="EEY97745.1"/>
    <property type="molecule type" value="Genomic_DNA"/>
</dbReference>
<dbReference type="GO" id="GO:0009035">
    <property type="term" value="F:type I site-specific deoxyribonuclease activity"/>
    <property type="evidence" value="ECO:0007669"/>
    <property type="project" value="UniProtKB-EC"/>
</dbReference>
<dbReference type="InterPro" id="IPR055180">
    <property type="entry name" value="HsdR_RecA-like_helicase_dom_2"/>
</dbReference>
<evidence type="ECO:0000256" key="1">
    <source>
        <dbReference type="ARBA" id="ARBA00000851"/>
    </source>
</evidence>
<dbReference type="PROSITE" id="PS51192">
    <property type="entry name" value="HELICASE_ATP_BIND_1"/>
    <property type="match status" value="1"/>
</dbReference>
<dbReference type="CDD" id="cd18030">
    <property type="entry name" value="DEXHc_RE_I_HsdR"/>
    <property type="match status" value="1"/>
</dbReference>
<organism evidence="12 13">
    <name type="scientific">Acinetobacter johnsonii SH046</name>
    <dbReference type="NCBI Taxonomy" id="575586"/>
    <lineage>
        <taxon>Bacteria</taxon>
        <taxon>Pseudomonadati</taxon>
        <taxon>Pseudomonadota</taxon>
        <taxon>Gammaproteobacteria</taxon>
        <taxon>Moraxellales</taxon>
        <taxon>Moraxellaceae</taxon>
        <taxon>Acinetobacter</taxon>
    </lineage>
</organism>
<name>D0S8M3_ACIJO</name>
<evidence type="ECO:0000256" key="7">
    <source>
        <dbReference type="ARBA" id="ARBA00022801"/>
    </source>
</evidence>
<dbReference type="Gene3D" id="3.40.50.300">
    <property type="entry name" value="P-loop containing nucleotide triphosphate hydrolases"/>
    <property type="match status" value="2"/>
</dbReference>
<dbReference type="Pfam" id="PF12008">
    <property type="entry name" value="EcoR124_C"/>
    <property type="match status" value="1"/>
</dbReference>
<evidence type="ECO:0000256" key="3">
    <source>
        <dbReference type="ARBA" id="ARBA00022722"/>
    </source>
</evidence>
<dbReference type="Proteomes" id="UP000012047">
    <property type="component" value="Unassembled WGS sequence"/>
</dbReference>
<dbReference type="AlphaFoldDB" id="D0S8M3"/>
<feature type="domain" description="Helicase ATP-binding" evidence="11">
    <location>
        <begin position="254"/>
        <end position="420"/>
    </location>
</feature>
<dbReference type="InterPro" id="IPR022625">
    <property type="entry name" value="TypeI_RM_Rsu_C"/>
</dbReference>
<dbReference type="Pfam" id="PF18766">
    <property type="entry name" value="SWI2_SNF2"/>
    <property type="match status" value="1"/>
</dbReference>
<evidence type="ECO:0000256" key="6">
    <source>
        <dbReference type="ARBA" id="ARBA00022759"/>
    </source>
</evidence>
<dbReference type="SUPFAM" id="SSF52540">
    <property type="entry name" value="P-loop containing nucleoside triphosphate hydrolases"/>
    <property type="match status" value="2"/>
</dbReference>
<gene>
    <name evidence="12" type="primary">hsdR</name>
    <name evidence="12" type="ORF">HMPREF0016_00828</name>
</gene>
<keyword evidence="6" id="KW-0255">Endonuclease</keyword>
<dbReference type="GO" id="GO:0005524">
    <property type="term" value="F:ATP binding"/>
    <property type="evidence" value="ECO:0007669"/>
    <property type="project" value="UniProtKB-KW"/>
</dbReference>
<dbReference type="GO" id="GO:0003677">
    <property type="term" value="F:DNA binding"/>
    <property type="evidence" value="ECO:0007669"/>
    <property type="project" value="UniProtKB-KW"/>
</dbReference>
<dbReference type="InterPro" id="IPR040980">
    <property type="entry name" value="SWI2_SNF2"/>
</dbReference>
<dbReference type="HOGENOM" id="CLU_004848_1_0_6"/>
<keyword evidence="7 10" id="KW-0378">Hydrolase</keyword>
<comment type="function">
    <text evidence="10">Subunit R is required for both nuclease and ATPase activities, but not for modification.</text>
</comment>
<dbReference type="PANTHER" id="PTHR30195:SF16">
    <property type="entry name" value="TYPE I RESTRICTION ENZYME ENDONUCLEASE SUBUNIT"/>
    <property type="match status" value="1"/>
</dbReference>
<dbReference type="InterPro" id="IPR007409">
    <property type="entry name" value="Restrct_endonuc_type1_HsdR_N"/>
</dbReference>
<evidence type="ECO:0000313" key="13">
    <source>
        <dbReference type="Proteomes" id="UP000012047"/>
    </source>
</evidence>
<dbReference type="InterPro" id="IPR051268">
    <property type="entry name" value="Type-I_R_enzyme_R_subunit"/>
</dbReference>
<dbReference type="Pfam" id="PF04313">
    <property type="entry name" value="HSDR_N"/>
    <property type="match status" value="1"/>
</dbReference>
<dbReference type="EC" id="3.1.21.3" evidence="10"/>
<evidence type="ECO:0000256" key="8">
    <source>
        <dbReference type="ARBA" id="ARBA00022840"/>
    </source>
</evidence>
<dbReference type="CDD" id="cd22332">
    <property type="entry name" value="HsdR_N"/>
    <property type="match status" value="1"/>
</dbReference>
<dbReference type="RefSeq" id="WP_005400076.1">
    <property type="nucleotide sequence ID" value="NZ_GG704964.1"/>
</dbReference>
<evidence type="ECO:0000256" key="5">
    <source>
        <dbReference type="ARBA" id="ARBA00022747"/>
    </source>
</evidence>
<dbReference type="eggNOG" id="COG0610">
    <property type="taxonomic scope" value="Bacteria"/>
</dbReference>